<comment type="cofactor">
    <cofactor evidence="1 11">
        <name>pyridoxal 5'-phosphate</name>
        <dbReference type="ChEBI" id="CHEBI:597326"/>
    </cofactor>
</comment>
<dbReference type="Gene3D" id="2.40.37.10">
    <property type="entry name" value="Lyase, Ornithine Decarboxylase, Chain A, domain 1"/>
    <property type="match status" value="1"/>
</dbReference>
<dbReference type="PIRSF" id="PIRSF038941">
    <property type="entry name" value="NspC"/>
    <property type="match status" value="1"/>
</dbReference>
<evidence type="ECO:0000256" key="5">
    <source>
        <dbReference type="ARBA" id="ARBA00022898"/>
    </source>
</evidence>
<keyword evidence="11" id="KW-0963">Cytoplasm</keyword>
<dbReference type="SUPFAM" id="SSF50621">
    <property type="entry name" value="Alanine racemase C-terminal domain-like"/>
    <property type="match status" value="1"/>
</dbReference>
<comment type="function">
    <text evidence="11">Catalyzes the decarboxylation of carboxynorspermidine and carboxyspermidine.</text>
</comment>
<evidence type="ECO:0000256" key="11">
    <source>
        <dbReference type="PIRNR" id="PIRNR038941"/>
    </source>
</evidence>
<evidence type="ECO:0000259" key="13">
    <source>
        <dbReference type="Pfam" id="PF00278"/>
    </source>
</evidence>
<dbReference type="GO" id="GO:0009089">
    <property type="term" value="P:lysine biosynthetic process via diaminopimelate"/>
    <property type="evidence" value="ECO:0007669"/>
    <property type="project" value="TreeGrafter"/>
</dbReference>
<dbReference type="InterPro" id="IPR009006">
    <property type="entry name" value="Ala_racemase/Decarboxylase_C"/>
</dbReference>
<evidence type="ECO:0000256" key="12">
    <source>
        <dbReference type="PIRSR" id="PIRSR038941-1"/>
    </source>
</evidence>
<comment type="catalytic activity">
    <reaction evidence="9 11">
        <text>carboxyspermidine + H(+) = spermidine + CO2</text>
        <dbReference type="Rhea" id="RHEA:34095"/>
        <dbReference type="ChEBI" id="CHEBI:15378"/>
        <dbReference type="ChEBI" id="CHEBI:16526"/>
        <dbReference type="ChEBI" id="CHEBI:57834"/>
        <dbReference type="ChEBI" id="CHEBI:65072"/>
        <dbReference type="EC" id="4.1.1.96"/>
    </reaction>
</comment>
<keyword evidence="6 11" id="KW-0745">Spermidine biosynthesis</keyword>
<organism evidence="14 15">
    <name type="scientific">Hyphomonas adhaerens MHS-3</name>
    <dbReference type="NCBI Taxonomy" id="1280949"/>
    <lineage>
        <taxon>Bacteria</taxon>
        <taxon>Pseudomonadati</taxon>
        <taxon>Pseudomonadota</taxon>
        <taxon>Alphaproteobacteria</taxon>
        <taxon>Hyphomonadales</taxon>
        <taxon>Hyphomonadaceae</taxon>
        <taxon>Hyphomonas</taxon>
    </lineage>
</organism>
<dbReference type="NCBIfam" id="TIGR01047">
    <property type="entry name" value="nspC"/>
    <property type="match status" value="1"/>
</dbReference>
<keyword evidence="4 11" id="KW-0210">Decarboxylase</keyword>
<keyword evidence="11" id="KW-0620">Polyamine biosynthesis</keyword>
<dbReference type="Pfam" id="PF00278">
    <property type="entry name" value="Orn_DAP_Arg_deC"/>
    <property type="match status" value="1"/>
</dbReference>
<dbReference type="PANTHER" id="PTHR43727">
    <property type="entry name" value="DIAMINOPIMELATE DECARBOXYLASE"/>
    <property type="match status" value="1"/>
</dbReference>
<dbReference type="GO" id="GO:0005737">
    <property type="term" value="C:cytoplasm"/>
    <property type="evidence" value="ECO:0007669"/>
    <property type="project" value="UniProtKB-SubCell"/>
</dbReference>
<dbReference type="AlphaFoldDB" id="A0A069E3E9"/>
<name>A0A069E3E9_9PROT</name>
<dbReference type="GO" id="GO:0008836">
    <property type="term" value="F:diaminopimelate decarboxylase activity"/>
    <property type="evidence" value="ECO:0007669"/>
    <property type="project" value="TreeGrafter"/>
</dbReference>
<dbReference type="GO" id="GO:0008295">
    <property type="term" value="P:spermidine biosynthetic process"/>
    <property type="evidence" value="ECO:0007669"/>
    <property type="project" value="UniProtKB-KW"/>
</dbReference>
<dbReference type="Gene3D" id="3.20.20.10">
    <property type="entry name" value="Alanine racemase"/>
    <property type="match status" value="1"/>
</dbReference>
<evidence type="ECO:0000256" key="2">
    <source>
        <dbReference type="ARBA" id="ARBA00012259"/>
    </source>
</evidence>
<comment type="caution">
    <text evidence="14">The sequence shown here is derived from an EMBL/GenBank/DDBJ whole genome shotgun (WGS) entry which is preliminary data.</text>
</comment>
<protein>
    <recommendedName>
        <fullName evidence="3 11">Carboxynorspermidine/carboxyspermidine decarboxylase</fullName>
        <shortName evidence="11">CANS DC/CAS DC</shortName>
        <shortName evidence="11">CANSDC/CASDC</shortName>
        <ecNumber evidence="2 11">4.1.1.96</ecNumber>
    </recommendedName>
</protein>
<feature type="binding site" evidence="12">
    <location>
        <position position="281"/>
    </location>
    <ligand>
        <name>substrate</name>
    </ligand>
</feature>
<dbReference type="SUPFAM" id="SSF51419">
    <property type="entry name" value="PLP-binding barrel"/>
    <property type="match status" value="1"/>
</dbReference>
<keyword evidence="7 11" id="KW-0456">Lyase</keyword>
<evidence type="ECO:0000256" key="10">
    <source>
        <dbReference type="ARBA" id="ARBA00047389"/>
    </source>
</evidence>
<keyword evidence="5 11" id="KW-0663">Pyridoxal phosphate</keyword>
<comment type="catalytic activity">
    <reaction evidence="10 11">
        <text>carboxynorspermidine + H(+) = norspermidine + CO2</text>
        <dbReference type="Rhea" id="RHEA:34099"/>
        <dbReference type="ChEBI" id="CHEBI:15378"/>
        <dbReference type="ChEBI" id="CHEBI:16526"/>
        <dbReference type="ChEBI" id="CHEBI:57920"/>
        <dbReference type="ChEBI" id="CHEBI:65070"/>
        <dbReference type="EC" id="4.1.1.96"/>
    </reaction>
</comment>
<dbReference type="PATRIC" id="fig|1280949.3.peg.327"/>
<evidence type="ECO:0000256" key="3">
    <source>
        <dbReference type="ARBA" id="ARBA00013633"/>
    </source>
</evidence>
<dbReference type="InterPro" id="IPR022643">
    <property type="entry name" value="De-COase2_C"/>
</dbReference>
<evidence type="ECO:0000256" key="6">
    <source>
        <dbReference type="ARBA" id="ARBA00023066"/>
    </source>
</evidence>
<sequence>MGHAMTLPADIPTPVFVLDVARLRKNLETAKRVREEAGCKVLLATKAFAMPAAFPVMTDYLDGTTASGEHEAIMGKDSFGKEVHVYSPAYTEETVRNLTKIAGHIYFNSAAQLDRFGDIARDAGAHVGLRVNPGYSNATLGGDLYNPTAPMSRFGEVPAKLDSVDWSGIDIFHVHALCESLHEGSVGLINHVADNFGQYIEQVSAVNFGGGHFLNKPGYDVSALIDAIKAFKARFGVEVILEPGGGLVVNTGELHASVLDLHWNEMDLAILDASASTHMPDVLEVPYRPDVIGAGQPGEKAHTYRFGGNTCMTGDVIGDYSFDAPLKPGDQVIFTDQMHYSFVKTNTFNGTPLANLAIRWEDGRVEQISDFGYEEFRRRLGR</sequence>
<evidence type="ECO:0000256" key="9">
    <source>
        <dbReference type="ARBA" id="ARBA00047351"/>
    </source>
</evidence>
<feature type="domain" description="Orn/DAP/Arg decarboxylase 2 C-terminal" evidence="13">
    <location>
        <begin position="158"/>
        <end position="336"/>
    </location>
</feature>
<dbReference type="EC" id="4.1.1.96" evidence="2 11"/>
<proteinExistence type="inferred from homology"/>
<keyword evidence="15" id="KW-1185">Reference proteome</keyword>
<comment type="subcellular location">
    <subcellularLocation>
        <location evidence="11">Cytoplasm</location>
    </subcellularLocation>
</comment>
<comment type="subunit">
    <text evidence="11">Homodimer.</text>
</comment>
<evidence type="ECO:0000256" key="1">
    <source>
        <dbReference type="ARBA" id="ARBA00001933"/>
    </source>
</evidence>
<evidence type="ECO:0000313" key="14">
    <source>
        <dbReference type="EMBL" id="KCZ84334.1"/>
    </source>
</evidence>
<evidence type="ECO:0000256" key="7">
    <source>
        <dbReference type="ARBA" id="ARBA00023239"/>
    </source>
</evidence>
<evidence type="ECO:0000313" key="15">
    <source>
        <dbReference type="Proteomes" id="UP000027446"/>
    </source>
</evidence>
<dbReference type="Proteomes" id="UP000027446">
    <property type="component" value="Unassembled WGS sequence"/>
</dbReference>
<reference evidence="14 15" key="1">
    <citation type="journal article" date="2014" name="Antonie Van Leeuwenhoek">
        <title>Hyphomonas beringensis sp. nov. and Hyphomonas chukchiensis sp. nov., isolated from surface seawater of the Bering Sea and Chukchi Sea.</title>
        <authorList>
            <person name="Li C."/>
            <person name="Lai Q."/>
            <person name="Li G."/>
            <person name="Dong C."/>
            <person name="Wang J."/>
            <person name="Liao Y."/>
            <person name="Shao Z."/>
        </authorList>
    </citation>
    <scope>NUCLEOTIDE SEQUENCE [LARGE SCALE GENOMIC DNA]</scope>
    <source>
        <strain evidence="14 15">MHS-3</strain>
    </source>
</reference>
<dbReference type="GO" id="GO:0045312">
    <property type="term" value="P:nor-spermidine biosynthetic process"/>
    <property type="evidence" value="ECO:0007669"/>
    <property type="project" value="InterPro"/>
</dbReference>
<evidence type="ECO:0000256" key="8">
    <source>
        <dbReference type="ARBA" id="ARBA00025802"/>
    </source>
</evidence>
<dbReference type="InterPro" id="IPR029066">
    <property type="entry name" value="PLP-binding_barrel"/>
</dbReference>
<accession>A0A069E3E9</accession>
<dbReference type="eggNOG" id="COG0019">
    <property type="taxonomic scope" value="Bacteria"/>
</dbReference>
<dbReference type="STRING" id="1280949.HAD_01605"/>
<dbReference type="InterPro" id="IPR005730">
    <property type="entry name" value="Nsp_de-COase"/>
</dbReference>
<dbReference type="PANTHER" id="PTHR43727:SF1">
    <property type="entry name" value="CARBOXYNORSPERMIDINE_CARBOXYSPERMIDINE DECARBOXYLASE"/>
    <property type="match status" value="1"/>
</dbReference>
<dbReference type="CDD" id="cd06829">
    <property type="entry name" value="PLPDE_III_CANSDC"/>
    <property type="match status" value="1"/>
</dbReference>
<dbReference type="EMBL" id="ARYH01000001">
    <property type="protein sequence ID" value="KCZ84334.1"/>
    <property type="molecule type" value="Genomic_DNA"/>
</dbReference>
<comment type="similarity">
    <text evidence="8 11">Belongs to the Orn/Lys/Arg decarboxylase class-II family. NspC subfamily.</text>
</comment>
<evidence type="ECO:0000256" key="4">
    <source>
        <dbReference type="ARBA" id="ARBA00022793"/>
    </source>
</evidence>
<gene>
    <name evidence="14" type="ORF">HAD_01605</name>
</gene>